<dbReference type="AlphaFoldDB" id="A0A225DWZ4"/>
<accession>A0A225DWZ4</accession>
<evidence type="ECO:0000313" key="3">
    <source>
        <dbReference type="Proteomes" id="UP000214646"/>
    </source>
</evidence>
<reference evidence="3" key="1">
    <citation type="submission" date="2017-06" db="EMBL/GenBank/DDBJ databases">
        <title>Genome analysis of Fimbriiglobus ruber SP5, the first member of the order Planctomycetales with confirmed chitinolytic capability.</title>
        <authorList>
            <person name="Ravin N.V."/>
            <person name="Rakitin A.L."/>
            <person name="Ivanova A.A."/>
            <person name="Beletsky A.V."/>
            <person name="Kulichevskaya I.S."/>
            <person name="Mardanov A.V."/>
            <person name="Dedysh S.N."/>
        </authorList>
    </citation>
    <scope>NUCLEOTIDE SEQUENCE [LARGE SCALE GENOMIC DNA]</scope>
    <source>
        <strain evidence="3">SP5</strain>
    </source>
</reference>
<feature type="domain" description="Baseplate protein J-like barrel" evidence="1">
    <location>
        <begin position="89"/>
        <end position="163"/>
    </location>
</feature>
<evidence type="ECO:0000313" key="2">
    <source>
        <dbReference type="EMBL" id="OWK42206.1"/>
    </source>
</evidence>
<protein>
    <submittedName>
        <fullName evidence="2">Phage-related protein</fullName>
    </submittedName>
</protein>
<gene>
    <name evidence="2" type="ORF">FRUB_04284</name>
</gene>
<evidence type="ECO:0000259" key="1">
    <source>
        <dbReference type="Pfam" id="PF04865"/>
    </source>
</evidence>
<keyword evidence="3" id="KW-1185">Reference proteome</keyword>
<name>A0A225DWZ4_9BACT</name>
<comment type="caution">
    <text evidence="2">The sequence shown here is derived from an EMBL/GenBank/DDBJ whole genome shotgun (WGS) entry which is preliminary data.</text>
</comment>
<dbReference type="InterPro" id="IPR006949">
    <property type="entry name" value="Barrel_Baseplate_J-like"/>
</dbReference>
<dbReference type="Pfam" id="PF04865">
    <property type="entry name" value="Baseplate_J"/>
    <property type="match status" value="1"/>
</dbReference>
<dbReference type="Proteomes" id="UP000214646">
    <property type="component" value="Unassembled WGS sequence"/>
</dbReference>
<sequence length="387" mass="38933">MIGDTSALLADVQGEYQSVFGADLVVTPDTPQGVLIAAETLARTEVVNNNAAVANQINPNVAGGVFLDALMALTGVQRTPSTQTLVTNVTLTGIAGTVIPAGTLAATAAGDQFASLSTVTLGGGGTAMVNFASAAFGAIPCAASALNVIVSNILGWETVTNNAGGSPASATALGSSTQSDQAARALRQNTLAFQGVSLAEAITSALYYVSGVTSLTFQENVAATTQTINGISMVPHSIYACVAGGSDTDVAAALLENKSSGCAWNGGTSVSVVEPASGQTYTVQFDRPTPVGILVRVTTTNGNAQNITQAILDYANGVINGLAGFVVGADVSPFEIAGAITSEYPGYYISKVEISLESSVSYSTNAIPIAINEIAATQASYVTVVIS</sequence>
<organism evidence="2 3">
    <name type="scientific">Fimbriiglobus ruber</name>
    <dbReference type="NCBI Taxonomy" id="1908690"/>
    <lineage>
        <taxon>Bacteria</taxon>
        <taxon>Pseudomonadati</taxon>
        <taxon>Planctomycetota</taxon>
        <taxon>Planctomycetia</taxon>
        <taxon>Gemmatales</taxon>
        <taxon>Gemmataceae</taxon>
        <taxon>Fimbriiglobus</taxon>
    </lineage>
</organism>
<proteinExistence type="predicted"/>
<dbReference type="EMBL" id="NIDE01000005">
    <property type="protein sequence ID" value="OWK42206.1"/>
    <property type="molecule type" value="Genomic_DNA"/>
</dbReference>